<keyword evidence="11 14" id="KW-1133">Transmembrane helix</keyword>
<keyword evidence="9" id="KW-0418">Kinase</keyword>
<protein>
    <recommendedName>
        <fullName evidence="3">histidine kinase</fullName>
        <ecNumber evidence="3">2.7.13.3</ecNumber>
    </recommendedName>
</protein>
<feature type="domain" description="Histidine kinase" evidence="15">
    <location>
        <begin position="265"/>
        <end position="479"/>
    </location>
</feature>
<evidence type="ECO:0000256" key="10">
    <source>
        <dbReference type="ARBA" id="ARBA00022840"/>
    </source>
</evidence>
<feature type="transmembrane region" description="Helical" evidence="14">
    <location>
        <begin position="12"/>
        <end position="35"/>
    </location>
</feature>
<comment type="caution">
    <text evidence="17">The sequence shown here is derived from an EMBL/GenBank/DDBJ whole genome shotgun (WGS) entry which is preliminary data.</text>
</comment>
<dbReference type="CDD" id="cd00082">
    <property type="entry name" value="HisKA"/>
    <property type="match status" value="1"/>
</dbReference>
<dbReference type="Gene3D" id="1.10.287.130">
    <property type="match status" value="1"/>
</dbReference>
<dbReference type="SMART" id="SM00388">
    <property type="entry name" value="HisKA"/>
    <property type="match status" value="1"/>
</dbReference>
<evidence type="ECO:0000313" key="17">
    <source>
        <dbReference type="EMBL" id="PWJ32151.1"/>
    </source>
</evidence>
<evidence type="ECO:0000256" key="8">
    <source>
        <dbReference type="ARBA" id="ARBA00022741"/>
    </source>
</evidence>
<evidence type="ECO:0000256" key="14">
    <source>
        <dbReference type="SAM" id="Phobius"/>
    </source>
</evidence>
<proteinExistence type="predicted"/>
<comment type="subcellular location">
    <subcellularLocation>
        <location evidence="2">Cell membrane</location>
        <topology evidence="2">Multi-pass membrane protein</topology>
    </subcellularLocation>
</comment>
<dbReference type="OrthoDB" id="9762826at2"/>
<dbReference type="GO" id="GO:0000155">
    <property type="term" value="F:phosphorelay sensor kinase activity"/>
    <property type="evidence" value="ECO:0007669"/>
    <property type="project" value="InterPro"/>
</dbReference>
<evidence type="ECO:0000313" key="18">
    <source>
        <dbReference type="Proteomes" id="UP000245845"/>
    </source>
</evidence>
<dbReference type="SUPFAM" id="SSF47384">
    <property type="entry name" value="Homodimeric domain of signal transducing histidine kinase"/>
    <property type="match status" value="1"/>
</dbReference>
<dbReference type="InterPro" id="IPR005467">
    <property type="entry name" value="His_kinase_dom"/>
</dbReference>
<dbReference type="AlphaFoldDB" id="A0A2Y9B998"/>
<keyword evidence="7 14" id="KW-0812">Transmembrane</keyword>
<evidence type="ECO:0000256" key="4">
    <source>
        <dbReference type="ARBA" id="ARBA00022475"/>
    </source>
</evidence>
<dbReference type="InterPro" id="IPR036097">
    <property type="entry name" value="HisK_dim/P_sf"/>
</dbReference>
<dbReference type="PANTHER" id="PTHR45528:SF1">
    <property type="entry name" value="SENSOR HISTIDINE KINASE CPXA"/>
    <property type="match status" value="1"/>
</dbReference>
<evidence type="ECO:0000256" key="3">
    <source>
        <dbReference type="ARBA" id="ARBA00012438"/>
    </source>
</evidence>
<dbReference type="InterPro" id="IPR003660">
    <property type="entry name" value="HAMP_dom"/>
</dbReference>
<reference evidence="17 18" key="1">
    <citation type="submission" date="2018-05" db="EMBL/GenBank/DDBJ databases">
        <title>The Hungate 1000. A catalogue of reference genomes from the rumen microbiome.</title>
        <authorList>
            <person name="Kelly W."/>
        </authorList>
    </citation>
    <scope>NUCLEOTIDE SEQUENCE [LARGE SCALE GENOMIC DNA]</scope>
    <source>
        <strain evidence="17 18">NLAE-zl-C242</strain>
    </source>
</reference>
<gene>
    <name evidence="17" type="ORF">A8806_101439</name>
</gene>
<feature type="domain" description="HAMP" evidence="16">
    <location>
        <begin position="184"/>
        <end position="236"/>
    </location>
</feature>
<keyword evidence="10" id="KW-0067">ATP-binding</keyword>
<comment type="catalytic activity">
    <reaction evidence="1">
        <text>ATP + protein L-histidine = ADP + protein N-phospho-L-histidine.</text>
        <dbReference type="EC" id="2.7.13.3"/>
    </reaction>
</comment>
<dbReference type="Pfam" id="PF00512">
    <property type="entry name" value="HisKA"/>
    <property type="match status" value="1"/>
</dbReference>
<dbReference type="InterPro" id="IPR003661">
    <property type="entry name" value="HisK_dim/P_dom"/>
</dbReference>
<dbReference type="EMBL" id="QGDL01000001">
    <property type="protein sequence ID" value="PWJ32151.1"/>
    <property type="molecule type" value="Genomic_DNA"/>
</dbReference>
<dbReference type="SMART" id="SM00387">
    <property type="entry name" value="HATPase_c"/>
    <property type="match status" value="1"/>
</dbReference>
<evidence type="ECO:0000256" key="2">
    <source>
        <dbReference type="ARBA" id="ARBA00004651"/>
    </source>
</evidence>
<evidence type="ECO:0000259" key="15">
    <source>
        <dbReference type="PROSITE" id="PS50109"/>
    </source>
</evidence>
<sequence length="483" mass="54707">MGRIRGRFKRQVLFLILGVIVVLVGLSAGMSFLFLEDIYIFQKKAALKGMYSKLTKIEGDSVPEGIYQDSESGNLSWIIITAGQEGDHNFVGYSRDPEKLMDVAENVPGRQAVFQKAEYVIEMNRSAVHDGYLQLIGLRDGRCVIIQSPLESMRESVSLANRFYIAVGGVICLLSLIFINKVLKVKTQPIMELVDVSQHAASLDFERMYLGQCNNELDVLGENLNRMTGTLKKTLEQLRESNIKLQEYLMFKTQEEERRRRLVTDISHELKTPLALIQGYTEGISALVKEDPEACDMYCEIIADEVQKTDRILKRLFQMNQLEHDDIKYETFDVAGLVYKAIAEQGPEAAIREAKILFAPDGPVYVRSDPDKVEEVVRQYLSNAIQYAEGEKEIRIQAENAGDFIRVSIFNTGSRIPESELEDIWIEFYKQDRARTRDAGHAGIGLAIVKTIMETLGGEYGAQNKEDGVEFWFTLELVKGIQE</sequence>
<evidence type="ECO:0000256" key="1">
    <source>
        <dbReference type="ARBA" id="ARBA00000085"/>
    </source>
</evidence>
<dbReference type="SUPFAM" id="SSF55874">
    <property type="entry name" value="ATPase domain of HSP90 chaperone/DNA topoisomerase II/histidine kinase"/>
    <property type="match status" value="1"/>
</dbReference>
<name>A0A2Y9B998_9FIRM</name>
<dbReference type="PROSITE" id="PS50885">
    <property type="entry name" value="HAMP"/>
    <property type="match status" value="1"/>
</dbReference>
<evidence type="ECO:0000256" key="13">
    <source>
        <dbReference type="ARBA" id="ARBA00023136"/>
    </source>
</evidence>
<dbReference type="Gene3D" id="3.30.565.10">
    <property type="entry name" value="Histidine kinase-like ATPase, C-terminal domain"/>
    <property type="match status" value="1"/>
</dbReference>
<dbReference type="GO" id="GO:0005886">
    <property type="term" value="C:plasma membrane"/>
    <property type="evidence" value="ECO:0007669"/>
    <property type="project" value="UniProtKB-SubCell"/>
</dbReference>
<dbReference type="Proteomes" id="UP000245845">
    <property type="component" value="Unassembled WGS sequence"/>
</dbReference>
<dbReference type="RefSeq" id="WP_109729513.1">
    <property type="nucleotide sequence ID" value="NZ_BAAACK010000007.1"/>
</dbReference>
<dbReference type="InterPro" id="IPR050398">
    <property type="entry name" value="HssS/ArlS-like"/>
</dbReference>
<evidence type="ECO:0000256" key="6">
    <source>
        <dbReference type="ARBA" id="ARBA00022679"/>
    </source>
</evidence>
<evidence type="ECO:0000256" key="12">
    <source>
        <dbReference type="ARBA" id="ARBA00023012"/>
    </source>
</evidence>
<dbReference type="InterPro" id="IPR003594">
    <property type="entry name" value="HATPase_dom"/>
</dbReference>
<accession>A0A2Y9B998</accession>
<keyword evidence="18" id="KW-1185">Reference proteome</keyword>
<keyword evidence="5" id="KW-0597">Phosphoprotein</keyword>
<keyword evidence="12" id="KW-0902">Two-component regulatory system</keyword>
<dbReference type="InterPro" id="IPR036890">
    <property type="entry name" value="HATPase_C_sf"/>
</dbReference>
<keyword evidence="4" id="KW-1003">Cell membrane</keyword>
<dbReference type="Gene3D" id="6.10.340.10">
    <property type="match status" value="1"/>
</dbReference>
<dbReference type="EC" id="2.7.13.3" evidence="3"/>
<evidence type="ECO:0000256" key="11">
    <source>
        <dbReference type="ARBA" id="ARBA00022989"/>
    </source>
</evidence>
<keyword evidence="8" id="KW-0547">Nucleotide-binding</keyword>
<evidence type="ECO:0000256" key="9">
    <source>
        <dbReference type="ARBA" id="ARBA00022777"/>
    </source>
</evidence>
<evidence type="ECO:0000256" key="5">
    <source>
        <dbReference type="ARBA" id="ARBA00022553"/>
    </source>
</evidence>
<dbReference type="PROSITE" id="PS50109">
    <property type="entry name" value="HIS_KIN"/>
    <property type="match status" value="1"/>
</dbReference>
<keyword evidence="6" id="KW-0808">Transferase</keyword>
<evidence type="ECO:0000256" key="7">
    <source>
        <dbReference type="ARBA" id="ARBA00022692"/>
    </source>
</evidence>
<dbReference type="GO" id="GO:0005524">
    <property type="term" value="F:ATP binding"/>
    <property type="evidence" value="ECO:0007669"/>
    <property type="project" value="UniProtKB-KW"/>
</dbReference>
<evidence type="ECO:0000259" key="16">
    <source>
        <dbReference type="PROSITE" id="PS50885"/>
    </source>
</evidence>
<organism evidence="17 18">
    <name type="scientific">Faecalicatena orotica</name>
    <dbReference type="NCBI Taxonomy" id="1544"/>
    <lineage>
        <taxon>Bacteria</taxon>
        <taxon>Bacillati</taxon>
        <taxon>Bacillota</taxon>
        <taxon>Clostridia</taxon>
        <taxon>Lachnospirales</taxon>
        <taxon>Lachnospiraceae</taxon>
        <taxon>Faecalicatena</taxon>
    </lineage>
</organism>
<dbReference type="PANTHER" id="PTHR45528">
    <property type="entry name" value="SENSOR HISTIDINE KINASE CPXA"/>
    <property type="match status" value="1"/>
</dbReference>
<keyword evidence="13 14" id="KW-0472">Membrane</keyword>
<dbReference type="Pfam" id="PF02518">
    <property type="entry name" value="HATPase_c"/>
    <property type="match status" value="1"/>
</dbReference>